<dbReference type="PANTHER" id="PTHR42935">
    <property type="entry name" value="SLR0930 PROTEIN"/>
    <property type="match status" value="1"/>
</dbReference>
<dbReference type="InterPro" id="IPR008533">
    <property type="entry name" value="DUF815"/>
</dbReference>
<dbReference type="KEGG" id="lfc:LFE_0732"/>
<dbReference type="HOGENOM" id="CLU_926863_0_0_0"/>
<dbReference type="OrthoDB" id="9812140at2"/>
<dbReference type="eggNOG" id="COG2607">
    <property type="taxonomic scope" value="Bacteria"/>
</dbReference>
<dbReference type="Proteomes" id="UP000007382">
    <property type="component" value="Chromosome"/>
</dbReference>
<organism evidence="1 2">
    <name type="scientific">Leptospirillum ferrooxidans (strain C2-3)</name>
    <dbReference type="NCBI Taxonomy" id="1162668"/>
    <lineage>
        <taxon>Bacteria</taxon>
        <taxon>Pseudomonadati</taxon>
        <taxon>Nitrospirota</taxon>
        <taxon>Nitrospiria</taxon>
        <taxon>Nitrospirales</taxon>
        <taxon>Nitrospiraceae</taxon>
        <taxon>Leptospirillum</taxon>
    </lineage>
</organism>
<sequence>MLYPIHHPRTILAEQLVGMENASKQLFQNLLGIRTGLNPLPTLIEGFRGTGKTSLALAAWQKLNTPPFPIHSAPCHLVQIAREGIHDIVPLIDVLSETTAPSIILIDDLYFREGDPLLHTFRGILDGGIMEFPSHVALIVTSNHRHLLEERHSLREDAIRSSEIIDETMALSDRFGLTISTWEPDMKVYMQIVLYKLVEEGAIGSIPADWEKEFSLFENLEWVVGRSDHKTPLSEIFMMAKKFALERGSRSGRTATLFAKMVRRGLIENWKEPQ</sequence>
<name>I0IME8_LEPFC</name>
<dbReference type="SUPFAM" id="SSF52540">
    <property type="entry name" value="P-loop containing nucleoside triphosphate hydrolases"/>
    <property type="match status" value="1"/>
</dbReference>
<keyword evidence="2" id="KW-1185">Reference proteome</keyword>
<evidence type="ECO:0000313" key="1">
    <source>
        <dbReference type="EMBL" id="BAM06447.1"/>
    </source>
</evidence>
<accession>I0IME8</accession>
<dbReference type="PANTHER" id="PTHR42935:SF1">
    <property type="entry name" value="SLR0930 PROTEIN"/>
    <property type="match status" value="1"/>
</dbReference>
<reference evidence="1 2" key="1">
    <citation type="journal article" date="2012" name="J. Bacteriol.">
        <title>Complete Genome Sequence of Leptospirillum ferrooxidans Strain C2-3, Isolated from a Fresh Volcanic Ash Deposit on the Island of Miyake, Japan.</title>
        <authorList>
            <person name="Fujimura R."/>
            <person name="Sato Y."/>
            <person name="Nishizawa T."/>
            <person name="Oshima K."/>
            <person name="Kim S.-W."/>
            <person name="Hattori M."/>
            <person name="Kamijo T."/>
            <person name="Ohta H."/>
        </authorList>
    </citation>
    <scope>NUCLEOTIDE SEQUENCE [LARGE SCALE GENOMIC DNA]</scope>
    <source>
        <strain evidence="1 2">C2-3</strain>
    </source>
</reference>
<dbReference type="PATRIC" id="fig|1162668.3.peg.862"/>
<dbReference type="AlphaFoldDB" id="I0IME8"/>
<dbReference type="Pfam" id="PF05673">
    <property type="entry name" value="DUF815"/>
    <property type="match status" value="1"/>
</dbReference>
<protein>
    <submittedName>
        <fullName evidence="1">Putative AAA ATPase superfamily</fullName>
    </submittedName>
</protein>
<dbReference type="EMBL" id="AP012342">
    <property type="protein sequence ID" value="BAM06447.1"/>
    <property type="molecule type" value="Genomic_DNA"/>
</dbReference>
<reference evidence="2" key="2">
    <citation type="submission" date="2012-03" db="EMBL/GenBank/DDBJ databases">
        <title>The complete genome sequence of the pioneer microbe on fresh volcanic deposit, Leptospirillum ferrooxidans strain C2-3.</title>
        <authorList>
            <person name="Fujimura R."/>
            <person name="Sato Y."/>
            <person name="Nishizawa T."/>
            <person name="Nanba K."/>
            <person name="Oshima K."/>
            <person name="Hattori M."/>
            <person name="Kamijo T."/>
            <person name="Ohta H."/>
        </authorList>
    </citation>
    <scope>NUCLEOTIDE SEQUENCE [LARGE SCALE GENOMIC DNA]</scope>
    <source>
        <strain evidence="2">C2-3</strain>
    </source>
</reference>
<evidence type="ECO:0000313" key="2">
    <source>
        <dbReference type="Proteomes" id="UP000007382"/>
    </source>
</evidence>
<proteinExistence type="predicted"/>
<dbReference type="InterPro" id="IPR027417">
    <property type="entry name" value="P-loop_NTPase"/>
</dbReference>
<dbReference type="STRING" id="1162668.LFE_0732"/>
<dbReference type="RefSeq" id="WP_014448939.1">
    <property type="nucleotide sequence ID" value="NC_017094.1"/>
</dbReference>
<gene>
    <name evidence="1" type="ordered locus">LFE_0732</name>
</gene>
<dbReference type="Gene3D" id="3.40.50.300">
    <property type="entry name" value="P-loop containing nucleotide triphosphate hydrolases"/>
    <property type="match status" value="1"/>
</dbReference>